<comment type="caution">
    <text evidence="8">The sequence shown here is derived from an EMBL/GenBank/DDBJ whole genome shotgun (WGS) entry which is preliminary data.</text>
</comment>
<evidence type="ECO:0000256" key="1">
    <source>
        <dbReference type="ARBA" id="ARBA00001933"/>
    </source>
</evidence>
<dbReference type="Gene3D" id="3.40.640.10">
    <property type="entry name" value="Type I PLP-dependent aspartate aminotransferase-like (Major domain)"/>
    <property type="match status" value="1"/>
</dbReference>
<comment type="similarity">
    <text evidence="2">Belongs to the class-I pyridoxal-phosphate-dependent aminotransferase family.</text>
</comment>
<dbReference type="PRINTS" id="PR00799">
    <property type="entry name" value="TRANSAMINASE"/>
</dbReference>
<gene>
    <name evidence="8" type="ORF">JKF63_01076</name>
</gene>
<dbReference type="FunFam" id="3.40.640.10:FF:000064">
    <property type="entry name" value="Aspartate aminotransferase"/>
    <property type="match status" value="1"/>
</dbReference>
<protein>
    <recommendedName>
        <fullName evidence="7">Aminotransferase class I/classII large domain-containing protein</fullName>
    </recommendedName>
</protein>
<dbReference type="InterPro" id="IPR000796">
    <property type="entry name" value="Asp_trans"/>
</dbReference>
<keyword evidence="6" id="KW-0663">Pyridoxal phosphate</keyword>
<keyword evidence="4" id="KW-0032">Aminotransferase</keyword>
<evidence type="ECO:0000256" key="3">
    <source>
        <dbReference type="ARBA" id="ARBA00011738"/>
    </source>
</evidence>
<dbReference type="PANTHER" id="PTHR11879:SF55">
    <property type="entry name" value="GLUTAMATE OXALOACETATE TRANSAMINASE 1, ISOFORM B"/>
    <property type="match status" value="1"/>
</dbReference>
<dbReference type="SUPFAM" id="SSF53383">
    <property type="entry name" value="PLP-dependent transferases"/>
    <property type="match status" value="1"/>
</dbReference>
<name>A0A836I312_9TRYP</name>
<dbReference type="NCBIfam" id="NF006719">
    <property type="entry name" value="PRK09257.1"/>
    <property type="match status" value="1"/>
</dbReference>
<dbReference type="KEGG" id="phet:94287202"/>
<evidence type="ECO:0000256" key="2">
    <source>
        <dbReference type="ARBA" id="ARBA00007441"/>
    </source>
</evidence>
<evidence type="ECO:0000256" key="5">
    <source>
        <dbReference type="ARBA" id="ARBA00022679"/>
    </source>
</evidence>
<dbReference type="OrthoDB" id="6752799at2759"/>
<organism evidence="8 9">
    <name type="scientific">Porcisia hertigi</name>
    <dbReference type="NCBI Taxonomy" id="2761500"/>
    <lineage>
        <taxon>Eukaryota</taxon>
        <taxon>Discoba</taxon>
        <taxon>Euglenozoa</taxon>
        <taxon>Kinetoplastea</taxon>
        <taxon>Metakinetoplastina</taxon>
        <taxon>Trypanosomatida</taxon>
        <taxon>Trypanosomatidae</taxon>
        <taxon>Leishmaniinae</taxon>
        <taxon>Porcisia</taxon>
    </lineage>
</organism>
<dbReference type="GO" id="GO:0030170">
    <property type="term" value="F:pyridoxal phosphate binding"/>
    <property type="evidence" value="ECO:0007669"/>
    <property type="project" value="InterPro"/>
</dbReference>
<dbReference type="GeneID" id="94287202"/>
<proteinExistence type="inferred from homology"/>
<sequence>MSGTPADVFDGLSTVASDAIFALATHAAAVQGPKANLVIGAYRDEHGHPYPLPVVRKAEKLLLDMNLDYEYLPITGFQPFVEAAVKLAYGNTVDPENIIAVQTLSGTGAVSLGARLLTHVYDPEKTPIYLSDPTWPNHYAILKAAGWKSIRTYTYYDPKTLSLNFEGMKKDIEAAPEGSVFVLHQCAHNPTGVDMSREQWNEIASLMLAKQHQVFFDSAYQGYASGSLDEDAYAARLFATKGLQVILAQSFSKNMGLYNERTGALSIVLRNPERAVAIKSQLELLIRSDYSTPPAHGARLAHLIMTNKELRMQWEAELAAMSERIRKMRHIVYDELLRLKTPGSWEHIVNQIGMFSFLGLSKEQCQYCQDHNVFITLTGRANMAGLTHETALMLAQTINDAVRQA</sequence>
<evidence type="ECO:0000256" key="6">
    <source>
        <dbReference type="ARBA" id="ARBA00022898"/>
    </source>
</evidence>
<keyword evidence="5" id="KW-0808">Transferase</keyword>
<dbReference type="Gene3D" id="3.90.1150.10">
    <property type="entry name" value="Aspartate Aminotransferase, domain 1"/>
    <property type="match status" value="1"/>
</dbReference>
<dbReference type="PANTHER" id="PTHR11879">
    <property type="entry name" value="ASPARTATE AMINOTRANSFERASE"/>
    <property type="match status" value="1"/>
</dbReference>
<evidence type="ECO:0000259" key="7">
    <source>
        <dbReference type="Pfam" id="PF00155"/>
    </source>
</evidence>
<dbReference type="InterPro" id="IPR015424">
    <property type="entry name" value="PyrdxlP-dep_Trfase"/>
</dbReference>
<dbReference type="InterPro" id="IPR004839">
    <property type="entry name" value="Aminotransferase_I/II_large"/>
</dbReference>
<keyword evidence="9" id="KW-1185">Reference proteome</keyword>
<dbReference type="CDD" id="cd00609">
    <property type="entry name" value="AAT_like"/>
    <property type="match status" value="1"/>
</dbReference>
<dbReference type="InterPro" id="IPR015422">
    <property type="entry name" value="PyrdxlP-dep_Trfase_small"/>
</dbReference>
<dbReference type="GO" id="GO:0004069">
    <property type="term" value="F:L-aspartate:2-oxoglutarate aminotransferase activity"/>
    <property type="evidence" value="ECO:0007669"/>
    <property type="project" value="TreeGrafter"/>
</dbReference>
<evidence type="ECO:0000256" key="4">
    <source>
        <dbReference type="ARBA" id="ARBA00022576"/>
    </source>
</evidence>
<dbReference type="InterPro" id="IPR015421">
    <property type="entry name" value="PyrdxlP-dep_Trfase_major"/>
</dbReference>
<evidence type="ECO:0000313" key="9">
    <source>
        <dbReference type="Proteomes" id="UP000674318"/>
    </source>
</evidence>
<comment type="cofactor">
    <cofactor evidence="1">
        <name>pyridoxal 5'-phosphate</name>
        <dbReference type="ChEBI" id="CHEBI:597326"/>
    </cofactor>
</comment>
<evidence type="ECO:0000313" key="8">
    <source>
        <dbReference type="EMBL" id="KAG5492498.1"/>
    </source>
</evidence>
<dbReference type="Pfam" id="PF00155">
    <property type="entry name" value="Aminotran_1_2"/>
    <property type="match status" value="1"/>
</dbReference>
<dbReference type="GO" id="GO:0006520">
    <property type="term" value="P:amino acid metabolic process"/>
    <property type="evidence" value="ECO:0007669"/>
    <property type="project" value="InterPro"/>
</dbReference>
<dbReference type="RefSeq" id="XP_067753282.1">
    <property type="nucleotide sequence ID" value="XM_067897125.1"/>
</dbReference>
<dbReference type="AlphaFoldDB" id="A0A836I312"/>
<accession>A0A836I312</accession>
<dbReference type="Proteomes" id="UP000674318">
    <property type="component" value="Chromosome 35"/>
</dbReference>
<comment type="subunit">
    <text evidence="3">Homodimer.</text>
</comment>
<feature type="domain" description="Aminotransferase class I/classII large" evidence="7">
    <location>
        <begin position="34"/>
        <end position="398"/>
    </location>
</feature>
<dbReference type="EMBL" id="JAFJZO010000035">
    <property type="protein sequence ID" value="KAG5492498.1"/>
    <property type="molecule type" value="Genomic_DNA"/>
</dbReference>
<reference evidence="8 9" key="1">
    <citation type="submission" date="2021-02" db="EMBL/GenBank/DDBJ databases">
        <title>Porcisia hertigi Genome sequencing and assembly.</title>
        <authorList>
            <person name="Almutairi H."/>
            <person name="Gatherer D."/>
        </authorList>
    </citation>
    <scope>NUCLEOTIDE SEQUENCE [LARGE SCALE GENOMIC DNA]</scope>
    <source>
        <strain evidence="8 9">C119</strain>
    </source>
</reference>